<reference evidence="2 3" key="1">
    <citation type="submission" date="2021-05" db="EMBL/GenBank/DDBJ databases">
        <title>Phylogenetic classification of ten novel species belonging to the genus Bifidobacterium comprising B. colchicus sp. nov., B. abeli sp. nov., B. bicoloris sp. nov., B. guerezis sp. nov., B. rosaliae sp. nov., B. santillanensis sp. nov., B. argentati sp. nov., B. amazzoni sp. nov., B. pluviali sp. nov., and B. pinnaculum sp. nov.</title>
        <authorList>
            <person name="Lugli G.A."/>
            <person name="Ruiz Garcia L."/>
            <person name="Margolles A."/>
            <person name="Ventura M."/>
        </authorList>
    </citation>
    <scope>NUCLEOTIDE SEQUENCE [LARGE SCALE GENOMIC DNA]</scope>
    <source>
        <strain evidence="2 3">6T3</strain>
    </source>
</reference>
<dbReference type="Proteomes" id="UP000812844">
    <property type="component" value="Unassembled WGS sequence"/>
</dbReference>
<dbReference type="InterPro" id="IPR011991">
    <property type="entry name" value="ArsR-like_HTH"/>
</dbReference>
<dbReference type="Pfam" id="PF13412">
    <property type="entry name" value="HTH_24"/>
    <property type="match status" value="1"/>
</dbReference>
<dbReference type="PROSITE" id="PS52050">
    <property type="entry name" value="WYL"/>
    <property type="match status" value="1"/>
</dbReference>
<organism evidence="2 3">
    <name type="scientific">Bifidobacterium phasiani</name>
    <dbReference type="NCBI Taxonomy" id="2834431"/>
    <lineage>
        <taxon>Bacteria</taxon>
        <taxon>Bacillati</taxon>
        <taxon>Actinomycetota</taxon>
        <taxon>Actinomycetes</taxon>
        <taxon>Bifidobacteriales</taxon>
        <taxon>Bifidobacteriaceae</taxon>
        <taxon>Bifidobacterium</taxon>
    </lineage>
</organism>
<proteinExistence type="predicted"/>
<keyword evidence="3" id="KW-1185">Reference proteome</keyword>
<evidence type="ECO:0000313" key="3">
    <source>
        <dbReference type="Proteomes" id="UP000812844"/>
    </source>
</evidence>
<name>A0ABS6WB22_9BIFI</name>
<dbReference type="Pfam" id="PF13280">
    <property type="entry name" value="WYL"/>
    <property type="match status" value="1"/>
</dbReference>
<dbReference type="CDD" id="cd00090">
    <property type="entry name" value="HTH_ARSR"/>
    <property type="match status" value="1"/>
</dbReference>
<dbReference type="EMBL" id="JAHBBD010000033">
    <property type="protein sequence ID" value="MBW3083708.1"/>
    <property type="molecule type" value="Genomic_DNA"/>
</dbReference>
<gene>
    <name evidence="2" type="ORF">KIH73_10165</name>
</gene>
<dbReference type="InterPro" id="IPR026881">
    <property type="entry name" value="WYL_dom"/>
</dbReference>
<evidence type="ECO:0000259" key="1">
    <source>
        <dbReference type="Pfam" id="PF13280"/>
    </source>
</evidence>
<accession>A0ABS6WB22</accession>
<comment type="caution">
    <text evidence="2">The sequence shown here is derived from an EMBL/GenBank/DDBJ whole genome shotgun (WGS) entry which is preliminary data.</text>
</comment>
<protein>
    <submittedName>
        <fullName evidence="2">WYL domain-containing protein</fullName>
    </submittedName>
</protein>
<sequence>MAGTKKKSTNEILVRILEELAAHTDTEHGLSTKELSRRLGVTEKTVRGHLRMLESQRPFGRAVGQLTPEMAEHADSPDATPGWYMEPAIDLAQLRLLGDGLALSRIDEEYAREAYDRLRSLAGYAGGQSEGLSNLRIPRPYNREFLSNVENLDEAIGAGRVVRFRLCQYAADGTLVERVDSGTGEPREYVADPYQMTYRNGLYYLLCHMHGRPGIGFVHVDRIRRLDVLGPDVAQECRLEDLRTADGARLSLADFLAERLYPWTGEAEDIRLLVTDLACVYDWFERPAVRRVDDRHYEVTAHADPRTVLWWALQYADAGIVEILEPASLRKAMADVGATLVATYRVAPGQRRG</sequence>
<dbReference type="RefSeq" id="WP_219083154.1">
    <property type="nucleotide sequence ID" value="NZ_JAHBBD010000033.1"/>
</dbReference>
<feature type="domain" description="WYL" evidence="1">
    <location>
        <begin position="181"/>
        <end position="227"/>
    </location>
</feature>
<evidence type="ECO:0000313" key="2">
    <source>
        <dbReference type="EMBL" id="MBW3083708.1"/>
    </source>
</evidence>